<dbReference type="EMBL" id="PDGH01000005">
    <property type="protein sequence ID" value="POB50162.1"/>
    <property type="molecule type" value="Genomic_DNA"/>
</dbReference>
<dbReference type="EMBL" id="DACRBY010000042">
    <property type="protein sequence ID" value="HAS8542561.1"/>
    <property type="molecule type" value="Genomic_DNA"/>
</dbReference>
<dbReference type="SUPFAM" id="SSF46689">
    <property type="entry name" value="Homeodomain-like"/>
    <property type="match status" value="1"/>
</dbReference>
<keyword evidence="8" id="KW-1185">Reference proteome</keyword>
<evidence type="ECO:0000256" key="1">
    <source>
        <dbReference type="ARBA" id="ARBA00023015"/>
    </source>
</evidence>
<keyword evidence="2" id="KW-0238">DNA-binding</keyword>
<keyword evidence="1" id="KW-0805">Transcription regulation</keyword>
<dbReference type="PRINTS" id="PR00032">
    <property type="entry name" value="HTHARAC"/>
</dbReference>
<dbReference type="InterPro" id="IPR020449">
    <property type="entry name" value="Tscrpt_reg_AraC-type_HTH"/>
</dbReference>
<comment type="caution">
    <text evidence="7">The sequence shown here is derived from an EMBL/GenBank/DDBJ whole genome shotgun (WGS) entry which is preliminary data.</text>
</comment>
<reference evidence="6 8" key="1">
    <citation type="submission" date="2017-12" db="EMBL/GenBank/DDBJ databases">
        <title>FDA dAtabase for Regulatory Grade micrObial Sequences (FDA-ARGOS): Supporting development and validation of Infectious Disease Dx tests.</title>
        <authorList>
            <person name="Hoffmann M."/>
            <person name="Allard M."/>
            <person name="Evans P."/>
            <person name="Brown E."/>
            <person name="Tallon L.J."/>
            <person name="Sadzewicz L."/>
            <person name="Sengamalay N."/>
            <person name="Ott S."/>
            <person name="Godinez A."/>
            <person name="Nagaraj S."/>
            <person name="Vavikolanu K."/>
            <person name="Aluvathingal J."/>
            <person name="Nadendla S."/>
            <person name="Hobson J."/>
            <person name="Sichtig H."/>
        </authorList>
    </citation>
    <scope>NUCLEOTIDE SEQUENCE [LARGE SCALE GENOMIC DNA]</scope>
    <source>
        <strain evidence="8">ATCC 29307</strain>
        <strain evidence="6">FDAARGOS_118</strain>
    </source>
</reference>
<dbReference type="Proteomes" id="UP000054370">
    <property type="component" value="Unassembled WGS sequence"/>
</dbReference>
<dbReference type="SMART" id="SM00342">
    <property type="entry name" value="HTH_ARAC"/>
    <property type="match status" value="1"/>
</dbReference>
<dbReference type="Gene3D" id="1.10.10.60">
    <property type="entry name" value="Homeodomain-like"/>
    <property type="match status" value="1"/>
</dbReference>
<evidence type="ECO:0000313" key="7">
    <source>
        <dbReference type="EMBL" id="POB50162.1"/>
    </source>
</evidence>
<evidence type="ECO:0000313" key="9">
    <source>
        <dbReference type="Proteomes" id="UP000237466"/>
    </source>
</evidence>
<dbReference type="Proteomes" id="UP000863257">
    <property type="component" value="Unassembled WGS sequence"/>
</dbReference>
<gene>
    <name evidence="6" type="ORF">AL548_003615</name>
    <name evidence="7" type="ORF">CRN52_00105</name>
    <name evidence="5" type="ORF">I7730_22480</name>
</gene>
<evidence type="ECO:0000313" key="6">
    <source>
        <dbReference type="EMBL" id="PNM77670.1"/>
    </source>
</evidence>
<dbReference type="InterPro" id="IPR009057">
    <property type="entry name" value="Homeodomain-like_sf"/>
</dbReference>
<dbReference type="Pfam" id="PF12833">
    <property type="entry name" value="HTH_18"/>
    <property type="match status" value="1"/>
</dbReference>
<evidence type="ECO:0000256" key="3">
    <source>
        <dbReference type="ARBA" id="ARBA00023163"/>
    </source>
</evidence>
<dbReference type="EMBL" id="LOSH02000001">
    <property type="protein sequence ID" value="PNM77670.1"/>
    <property type="molecule type" value="Genomic_DNA"/>
</dbReference>
<evidence type="ECO:0000313" key="8">
    <source>
        <dbReference type="Proteomes" id="UP000054370"/>
    </source>
</evidence>
<reference evidence="7 9" key="2">
    <citation type="journal article" date="2018" name="Front. Microbiol.">
        <title>Phylogeny of Vibrio vulnificus from the Analysis of the Core-Genome: Implications for Intra-Species Taxonomy.</title>
        <authorList>
            <person name="Roig F.J."/>
            <person name="Gonzalez-Candelas F."/>
            <person name="Sanjuan E."/>
            <person name="Fouz B."/>
            <person name="Feil E.J."/>
            <person name="Llorens C."/>
            <person name="Baker-Austin C."/>
            <person name="Oliver J.D."/>
            <person name="Danin-Poleg Y."/>
            <person name="Gibas C.J."/>
            <person name="Kashi Y."/>
            <person name="Gulig P.A."/>
            <person name="Morrison S.S."/>
            <person name="Amaro C."/>
        </authorList>
    </citation>
    <scope>NUCLEOTIDE SEQUENCE [LARGE SCALE GENOMIC DNA]</scope>
    <source>
        <strain evidence="7 9">CECT4608</strain>
    </source>
</reference>
<dbReference type="InterPro" id="IPR018060">
    <property type="entry name" value="HTH_AraC"/>
</dbReference>
<proteinExistence type="predicted"/>
<dbReference type="PROSITE" id="PS01124">
    <property type="entry name" value="HTH_ARAC_FAMILY_2"/>
    <property type="match status" value="1"/>
</dbReference>
<reference evidence="5" key="3">
    <citation type="journal article" date="2018" name="Genome Biol.">
        <title>SKESA: strategic k-mer extension for scrupulous assemblies.</title>
        <authorList>
            <person name="Souvorov A."/>
            <person name="Agarwala R."/>
            <person name="Lipman D.J."/>
        </authorList>
    </citation>
    <scope>NUCLEOTIDE SEQUENCE</scope>
    <source>
        <strain evidence="5">BCW_3452</strain>
    </source>
</reference>
<reference evidence="5" key="4">
    <citation type="submission" date="2019-01" db="EMBL/GenBank/DDBJ databases">
        <authorList>
            <consortium name="NCBI Pathogen Detection Project"/>
        </authorList>
    </citation>
    <scope>NUCLEOTIDE SEQUENCE</scope>
    <source>
        <strain evidence="5">BCW_3452</strain>
    </source>
</reference>
<organism evidence="7 9">
    <name type="scientific">Vibrio vulnificus</name>
    <dbReference type="NCBI Taxonomy" id="672"/>
    <lineage>
        <taxon>Bacteria</taxon>
        <taxon>Pseudomonadati</taxon>
        <taxon>Pseudomonadota</taxon>
        <taxon>Gammaproteobacteria</taxon>
        <taxon>Vibrionales</taxon>
        <taxon>Vibrionaceae</taxon>
        <taxon>Vibrio</taxon>
    </lineage>
</organism>
<evidence type="ECO:0000259" key="4">
    <source>
        <dbReference type="PROSITE" id="PS01124"/>
    </source>
</evidence>
<feature type="domain" description="HTH araC/xylS-type" evidence="4">
    <location>
        <begin position="171"/>
        <end position="268"/>
    </location>
</feature>
<evidence type="ECO:0000256" key="2">
    <source>
        <dbReference type="ARBA" id="ARBA00023125"/>
    </source>
</evidence>
<sequence length="275" mass="31132">MVSYFMPTIEIIRFNHFAPRKQERYPVTKNGLFFVEQGSLTVTQDSGATSELTAGEFALYNSGQLKEAQAQPGENGFSALALVFSITLLQKFRNVYPLSKIPAQQTDTFFKFSGQHKRIDQLKDMLIEEVERKQNSQAQEHLALALMALMVEKQPELLNMIIRATQFSETQKIIQFIESNIEEEISLETLAKHMGMSTATLKRRLAAEEMSFSQLLKIKRISHAATQLRVTDKSITTIAYESGFKSAAHFSTAFKAVQQMTPKEFRAKVQQHGKA</sequence>
<dbReference type="InterPro" id="IPR018062">
    <property type="entry name" value="HTH_AraC-typ_CS"/>
</dbReference>
<dbReference type="AlphaFoldDB" id="A0A2S3RPF0"/>
<dbReference type="GO" id="GO:0003700">
    <property type="term" value="F:DNA-binding transcription factor activity"/>
    <property type="evidence" value="ECO:0007669"/>
    <property type="project" value="InterPro"/>
</dbReference>
<evidence type="ECO:0000313" key="5">
    <source>
        <dbReference type="EMBL" id="HAS8542561.1"/>
    </source>
</evidence>
<dbReference type="PROSITE" id="PS00041">
    <property type="entry name" value="HTH_ARAC_FAMILY_1"/>
    <property type="match status" value="1"/>
</dbReference>
<protein>
    <submittedName>
        <fullName evidence="7">AraC family transcriptional regulator</fullName>
    </submittedName>
</protein>
<dbReference type="Proteomes" id="UP000237466">
    <property type="component" value="Unassembled WGS sequence"/>
</dbReference>
<dbReference type="PANTHER" id="PTHR43280">
    <property type="entry name" value="ARAC-FAMILY TRANSCRIPTIONAL REGULATOR"/>
    <property type="match status" value="1"/>
</dbReference>
<dbReference type="GO" id="GO:0043565">
    <property type="term" value="F:sequence-specific DNA binding"/>
    <property type="evidence" value="ECO:0007669"/>
    <property type="project" value="InterPro"/>
</dbReference>
<dbReference type="PANTHER" id="PTHR43280:SF2">
    <property type="entry name" value="HTH-TYPE TRANSCRIPTIONAL REGULATOR EXSA"/>
    <property type="match status" value="1"/>
</dbReference>
<keyword evidence="3" id="KW-0804">Transcription</keyword>
<name>A0A2S3RPF0_VIBVL</name>
<accession>A0A2S3RPF0</accession>